<reference evidence="1" key="1">
    <citation type="submission" date="2018-05" db="EMBL/GenBank/DDBJ databases">
        <authorList>
            <person name="Lanie J.A."/>
            <person name="Ng W.-L."/>
            <person name="Kazmierczak K.M."/>
            <person name="Andrzejewski T.M."/>
            <person name="Davidsen T.M."/>
            <person name="Wayne K.J."/>
            <person name="Tettelin H."/>
            <person name="Glass J.I."/>
            <person name="Rusch D."/>
            <person name="Podicherti R."/>
            <person name="Tsui H.-C.T."/>
            <person name="Winkler M.E."/>
        </authorList>
    </citation>
    <scope>NUCLEOTIDE SEQUENCE</scope>
</reference>
<sequence>QAFLSLCGERKTLERIEHMLRKGKPLRN</sequence>
<gene>
    <name evidence="1" type="ORF">METZ01_LOCUS464110</name>
</gene>
<dbReference type="AlphaFoldDB" id="A0A383ATJ3"/>
<proteinExistence type="predicted"/>
<organism evidence="1">
    <name type="scientific">marine metagenome</name>
    <dbReference type="NCBI Taxonomy" id="408172"/>
    <lineage>
        <taxon>unclassified sequences</taxon>
        <taxon>metagenomes</taxon>
        <taxon>ecological metagenomes</taxon>
    </lineage>
</organism>
<protein>
    <submittedName>
        <fullName evidence="1">Uncharacterized protein</fullName>
    </submittedName>
</protein>
<feature type="non-terminal residue" evidence="1">
    <location>
        <position position="1"/>
    </location>
</feature>
<dbReference type="EMBL" id="UINC01194926">
    <property type="protein sequence ID" value="SVE11256.1"/>
    <property type="molecule type" value="Genomic_DNA"/>
</dbReference>
<evidence type="ECO:0000313" key="1">
    <source>
        <dbReference type="EMBL" id="SVE11256.1"/>
    </source>
</evidence>
<name>A0A383ATJ3_9ZZZZ</name>
<accession>A0A383ATJ3</accession>